<feature type="active site" description="Proton donor/acceptor" evidence="7">
    <location>
        <position position="146"/>
    </location>
</feature>
<feature type="chain" id="PRO_5042069615" evidence="8">
    <location>
        <begin position="20"/>
        <end position="193"/>
    </location>
</feature>
<dbReference type="RefSeq" id="WP_259054083.1">
    <property type="nucleotide sequence ID" value="NZ_JANUCT010000003.1"/>
</dbReference>
<evidence type="ECO:0000256" key="3">
    <source>
        <dbReference type="ARBA" id="ARBA00022679"/>
    </source>
</evidence>
<accession>A0AAE3HHT5</accession>
<dbReference type="PANTHER" id="PTHR36699:SF1">
    <property type="entry name" value="L,D-TRANSPEPTIDASE YAFK-RELATED"/>
    <property type="match status" value="1"/>
</dbReference>
<evidence type="ECO:0000256" key="6">
    <source>
        <dbReference type="ARBA" id="ARBA00023316"/>
    </source>
</evidence>
<dbReference type="Proteomes" id="UP001204445">
    <property type="component" value="Unassembled WGS sequence"/>
</dbReference>
<evidence type="ECO:0000313" key="11">
    <source>
        <dbReference type="Proteomes" id="UP001204445"/>
    </source>
</evidence>
<dbReference type="CDD" id="cd16913">
    <property type="entry name" value="YkuD_like"/>
    <property type="match status" value="1"/>
</dbReference>
<sequence>MRLLIILYLLLILSSPALAQQIAGAAHATSGEYSIEIDKSRSELVVKHENSVIKRYRAATGRGGQGTKRVQGDRKTPIGVYRVVDFKDDSRFHFFMQIDYPNLLDAWYGYKNELIDASEFHEITTAVKNNQKPPQDTALGGQIGIHGIGEMNDEKRAIHARENWTAGCIALTNDEIIELRQYVTIGTPIVIKE</sequence>
<dbReference type="SUPFAM" id="SSF141523">
    <property type="entry name" value="L,D-transpeptidase catalytic domain-like"/>
    <property type="match status" value="1"/>
</dbReference>
<gene>
    <name evidence="10" type="ORF">J2T55_000543</name>
</gene>
<comment type="similarity">
    <text evidence="2">Belongs to the YkuD family.</text>
</comment>
<dbReference type="GO" id="GO:0009252">
    <property type="term" value="P:peptidoglycan biosynthetic process"/>
    <property type="evidence" value="ECO:0007669"/>
    <property type="project" value="UniProtKB-KW"/>
</dbReference>
<evidence type="ECO:0000256" key="1">
    <source>
        <dbReference type="ARBA" id="ARBA00004752"/>
    </source>
</evidence>
<proteinExistence type="inferred from homology"/>
<evidence type="ECO:0000256" key="4">
    <source>
        <dbReference type="ARBA" id="ARBA00022960"/>
    </source>
</evidence>
<dbReference type="Gene3D" id="2.40.440.10">
    <property type="entry name" value="L,D-transpeptidase catalytic domain-like"/>
    <property type="match status" value="1"/>
</dbReference>
<keyword evidence="6 7" id="KW-0961">Cell wall biogenesis/degradation</keyword>
<dbReference type="EMBL" id="JANUCT010000003">
    <property type="protein sequence ID" value="MCS3902539.1"/>
    <property type="molecule type" value="Genomic_DNA"/>
</dbReference>
<evidence type="ECO:0000256" key="8">
    <source>
        <dbReference type="SAM" id="SignalP"/>
    </source>
</evidence>
<feature type="active site" description="Nucleophile" evidence="7">
    <location>
        <position position="168"/>
    </location>
</feature>
<evidence type="ECO:0000256" key="2">
    <source>
        <dbReference type="ARBA" id="ARBA00005992"/>
    </source>
</evidence>
<keyword evidence="5 7" id="KW-0573">Peptidoglycan synthesis</keyword>
<dbReference type="PANTHER" id="PTHR36699">
    <property type="entry name" value="LD-TRANSPEPTIDASE"/>
    <property type="match status" value="1"/>
</dbReference>
<keyword evidence="11" id="KW-1185">Reference proteome</keyword>
<keyword evidence="4 7" id="KW-0133">Cell shape</keyword>
<comment type="pathway">
    <text evidence="1 7">Cell wall biogenesis; peptidoglycan biosynthesis.</text>
</comment>
<dbReference type="InterPro" id="IPR038063">
    <property type="entry name" value="Transpep_catalytic_dom"/>
</dbReference>
<dbReference type="GO" id="GO:0016740">
    <property type="term" value="F:transferase activity"/>
    <property type="evidence" value="ECO:0007669"/>
    <property type="project" value="UniProtKB-KW"/>
</dbReference>
<dbReference type="GO" id="GO:0008360">
    <property type="term" value="P:regulation of cell shape"/>
    <property type="evidence" value="ECO:0007669"/>
    <property type="project" value="UniProtKB-UniRule"/>
</dbReference>
<feature type="domain" description="L,D-TPase catalytic" evidence="9">
    <location>
        <begin position="33"/>
        <end position="192"/>
    </location>
</feature>
<evidence type="ECO:0000259" key="9">
    <source>
        <dbReference type="PROSITE" id="PS52029"/>
    </source>
</evidence>
<evidence type="ECO:0000256" key="7">
    <source>
        <dbReference type="PROSITE-ProRule" id="PRU01373"/>
    </source>
</evidence>
<dbReference type="GO" id="GO:0004180">
    <property type="term" value="F:carboxypeptidase activity"/>
    <property type="evidence" value="ECO:0007669"/>
    <property type="project" value="UniProtKB-ARBA"/>
</dbReference>
<dbReference type="Pfam" id="PF03734">
    <property type="entry name" value="YkuD"/>
    <property type="match status" value="1"/>
</dbReference>
<protein>
    <submittedName>
        <fullName evidence="10">Murein L,D-transpeptidase YafK</fullName>
    </submittedName>
</protein>
<comment type="caution">
    <text evidence="10">The sequence shown here is derived from an EMBL/GenBank/DDBJ whole genome shotgun (WGS) entry which is preliminary data.</text>
</comment>
<organism evidence="10 11">
    <name type="scientific">Methylohalomonas lacus</name>
    <dbReference type="NCBI Taxonomy" id="398773"/>
    <lineage>
        <taxon>Bacteria</taxon>
        <taxon>Pseudomonadati</taxon>
        <taxon>Pseudomonadota</taxon>
        <taxon>Gammaproteobacteria</taxon>
        <taxon>Methylohalomonadales</taxon>
        <taxon>Methylohalomonadaceae</taxon>
        <taxon>Methylohalomonas</taxon>
    </lineage>
</organism>
<reference evidence="10" key="1">
    <citation type="submission" date="2022-08" db="EMBL/GenBank/DDBJ databases">
        <title>Genomic Encyclopedia of Type Strains, Phase III (KMG-III): the genomes of soil and plant-associated and newly described type strains.</title>
        <authorList>
            <person name="Whitman W."/>
        </authorList>
    </citation>
    <scope>NUCLEOTIDE SEQUENCE</scope>
    <source>
        <strain evidence="10">HMT 1</strain>
    </source>
</reference>
<evidence type="ECO:0000313" key="10">
    <source>
        <dbReference type="EMBL" id="MCS3902539.1"/>
    </source>
</evidence>
<dbReference type="GO" id="GO:0071555">
    <property type="term" value="P:cell wall organization"/>
    <property type="evidence" value="ECO:0007669"/>
    <property type="project" value="UniProtKB-UniRule"/>
</dbReference>
<keyword evidence="3" id="KW-0808">Transferase</keyword>
<dbReference type="InterPro" id="IPR005490">
    <property type="entry name" value="LD_TPept_cat_dom"/>
</dbReference>
<feature type="signal peptide" evidence="8">
    <location>
        <begin position="1"/>
        <end position="19"/>
    </location>
</feature>
<evidence type="ECO:0000256" key="5">
    <source>
        <dbReference type="ARBA" id="ARBA00022984"/>
    </source>
</evidence>
<dbReference type="PROSITE" id="PS52029">
    <property type="entry name" value="LD_TPASE"/>
    <property type="match status" value="1"/>
</dbReference>
<keyword evidence="8" id="KW-0732">Signal</keyword>
<name>A0AAE3HHT5_9GAMM</name>
<dbReference type="AlphaFoldDB" id="A0AAE3HHT5"/>